<proteinExistence type="predicted"/>
<dbReference type="AlphaFoldDB" id="A0A6N9JGE1"/>
<gene>
    <name evidence="10" type="ORF">GT464_03290</name>
</gene>
<protein>
    <submittedName>
        <fullName evidence="10">Mannose/fructose/sorbose family PTS transporter subunit IIC</fullName>
    </submittedName>
</protein>
<keyword evidence="7 9" id="KW-1133">Transmembrane helix</keyword>
<dbReference type="PANTHER" id="PTHR32502">
    <property type="entry name" value="N-ACETYLGALACTOSAMINE PERMEASE II COMPONENT-RELATED"/>
    <property type="match status" value="1"/>
</dbReference>
<accession>A0A6N9JGE1</accession>
<evidence type="ECO:0000313" key="11">
    <source>
        <dbReference type="Proteomes" id="UP000469380"/>
    </source>
</evidence>
<keyword evidence="6 9" id="KW-0812">Transmembrane</keyword>
<comment type="subcellular location">
    <subcellularLocation>
        <location evidence="1">Cell membrane</location>
        <topology evidence="1">Multi-pass membrane protein</topology>
    </subcellularLocation>
</comment>
<dbReference type="Pfam" id="PF03609">
    <property type="entry name" value="EII-Sor"/>
    <property type="match status" value="1"/>
</dbReference>
<feature type="transmembrane region" description="Helical" evidence="9">
    <location>
        <begin position="64"/>
        <end position="87"/>
    </location>
</feature>
<feature type="transmembrane region" description="Helical" evidence="9">
    <location>
        <begin position="214"/>
        <end position="246"/>
    </location>
</feature>
<dbReference type="InterPro" id="IPR050303">
    <property type="entry name" value="GatZ_KbaZ_carbometab"/>
</dbReference>
<dbReference type="GO" id="GO:0005886">
    <property type="term" value="C:plasma membrane"/>
    <property type="evidence" value="ECO:0007669"/>
    <property type="project" value="UniProtKB-SubCell"/>
</dbReference>
<feature type="transmembrane region" description="Helical" evidence="9">
    <location>
        <begin position="147"/>
        <end position="169"/>
    </location>
</feature>
<keyword evidence="4" id="KW-0762">Sugar transport</keyword>
<dbReference type="InterPro" id="IPR004700">
    <property type="entry name" value="PTS_IIC_man"/>
</dbReference>
<keyword evidence="2" id="KW-0813">Transport</keyword>
<evidence type="ECO:0000256" key="7">
    <source>
        <dbReference type="ARBA" id="ARBA00022989"/>
    </source>
</evidence>
<name>A0A6N9JGE1_9ACTN</name>
<dbReference type="EMBL" id="WWSR01000004">
    <property type="protein sequence ID" value="MZJ38982.1"/>
    <property type="molecule type" value="Genomic_DNA"/>
</dbReference>
<organism evidence="10 11">
    <name type="scientific">Collinsella aerofaciens</name>
    <dbReference type="NCBI Taxonomy" id="74426"/>
    <lineage>
        <taxon>Bacteria</taxon>
        <taxon>Bacillati</taxon>
        <taxon>Actinomycetota</taxon>
        <taxon>Coriobacteriia</taxon>
        <taxon>Coriobacteriales</taxon>
        <taxon>Coriobacteriaceae</taxon>
        <taxon>Collinsella</taxon>
    </lineage>
</organism>
<evidence type="ECO:0000256" key="4">
    <source>
        <dbReference type="ARBA" id="ARBA00022597"/>
    </source>
</evidence>
<feature type="transmembrane region" description="Helical" evidence="9">
    <location>
        <begin position="99"/>
        <end position="126"/>
    </location>
</feature>
<evidence type="ECO:0000256" key="6">
    <source>
        <dbReference type="ARBA" id="ARBA00022692"/>
    </source>
</evidence>
<evidence type="ECO:0000313" key="10">
    <source>
        <dbReference type="EMBL" id="MZJ38982.1"/>
    </source>
</evidence>
<sequence>MSAITILLVAIVALLAGMEGILDEFQFHQPLVACTLIGLVTGHLQEGILLGGSLQMMALGWANVGAAVAPDAALASVASSIIMVLALNGGATDSAKAVTTAIAVAVPLSVAGLFLTMICRTIATAIAHAMDGCAEKGDFSGIERWQYVAILMQGLRIAIPAVLLCVIPAEAVTNALNAMPNWLSGGMAVGGGMVASVGYAMVINMMATKETWPFFVLGFVLAAIPQLTLIALGLIGISLALIYLGLKDLAKQGGGMGGGSGDPLGDILNDYE</sequence>
<evidence type="ECO:0000256" key="1">
    <source>
        <dbReference type="ARBA" id="ARBA00004651"/>
    </source>
</evidence>
<dbReference type="NCBIfam" id="NF011647">
    <property type="entry name" value="PRK15065.1"/>
    <property type="match status" value="1"/>
</dbReference>
<feature type="transmembrane region" description="Helical" evidence="9">
    <location>
        <begin position="181"/>
        <end position="202"/>
    </location>
</feature>
<keyword evidence="3" id="KW-1003">Cell membrane</keyword>
<dbReference type="PROSITE" id="PS51106">
    <property type="entry name" value="PTS_EIIC_TYPE_4"/>
    <property type="match status" value="1"/>
</dbReference>
<evidence type="ECO:0000256" key="9">
    <source>
        <dbReference type="SAM" id="Phobius"/>
    </source>
</evidence>
<evidence type="ECO:0000256" key="2">
    <source>
        <dbReference type="ARBA" id="ARBA00022448"/>
    </source>
</evidence>
<reference evidence="10 11" key="1">
    <citation type="journal article" date="2019" name="Nat. Med.">
        <title>A library of human gut bacterial isolates paired with longitudinal multiomics data enables mechanistic microbiome research.</title>
        <authorList>
            <person name="Poyet M."/>
            <person name="Groussin M."/>
            <person name="Gibbons S.M."/>
            <person name="Avila-Pacheco J."/>
            <person name="Jiang X."/>
            <person name="Kearney S.M."/>
            <person name="Perrotta A.R."/>
            <person name="Berdy B."/>
            <person name="Zhao S."/>
            <person name="Lieberman T.D."/>
            <person name="Swanson P.K."/>
            <person name="Smith M."/>
            <person name="Roesemann S."/>
            <person name="Alexander J.E."/>
            <person name="Rich S.A."/>
            <person name="Livny J."/>
            <person name="Vlamakis H."/>
            <person name="Clish C."/>
            <person name="Bullock K."/>
            <person name="Deik A."/>
            <person name="Scott J."/>
            <person name="Pierce K.A."/>
            <person name="Xavier R.J."/>
            <person name="Alm E.J."/>
        </authorList>
    </citation>
    <scope>NUCLEOTIDE SEQUENCE [LARGE SCALE GENOMIC DNA]</scope>
    <source>
        <strain evidence="10 11">BIOML-A20</strain>
    </source>
</reference>
<keyword evidence="8 9" id="KW-0472">Membrane</keyword>
<evidence type="ECO:0000256" key="8">
    <source>
        <dbReference type="ARBA" id="ARBA00023136"/>
    </source>
</evidence>
<dbReference type="PANTHER" id="PTHR32502:SF25">
    <property type="entry name" value="PHOSPHOTRANSFERASE SYSTEM, MANNOSE-SPECIFIC EIIC"/>
    <property type="match status" value="1"/>
</dbReference>
<dbReference type="RefSeq" id="WP_161160061.1">
    <property type="nucleotide sequence ID" value="NZ_WWSR01000004.1"/>
</dbReference>
<keyword evidence="5" id="KW-0598">Phosphotransferase system</keyword>
<dbReference type="Proteomes" id="UP000469380">
    <property type="component" value="Unassembled WGS sequence"/>
</dbReference>
<evidence type="ECO:0000256" key="5">
    <source>
        <dbReference type="ARBA" id="ARBA00022683"/>
    </source>
</evidence>
<evidence type="ECO:0000256" key="3">
    <source>
        <dbReference type="ARBA" id="ARBA00022475"/>
    </source>
</evidence>
<dbReference type="GO" id="GO:0009401">
    <property type="term" value="P:phosphoenolpyruvate-dependent sugar phosphotransferase system"/>
    <property type="evidence" value="ECO:0007669"/>
    <property type="project" value="UniProtKB-KW"/>
</dbReference>
<comment type="caution">
    <text evidence="10">The sequence shown here is derived from an EMBL/GenBank/DDBJ whole genome shotgun (WGS) entry which is preliminary data.</text>
</comment>